<protein>
    <submittedName>
        <fullName evidence="1">Uncharacterized protein</fullName>
    </submittedName>
</protein>
<organism evidence="1 2">
    <name type="scientific">Marininema mesophilum</name>
    <dbReference type="NCBI Taxonomy" id="1048340"/>
    <lineage>
        <taxon>Bacteria</taxon>
        <taxon>Bacillati</taxon>
        <taxon>Bacillota</taxon>
        <taxon>Bacilli</taxon>
        <taxon>Bacillales</taxon>
        <taxon>Thermoactinomycetaceae</taxon>
        <taxon>Marininema</taxon>
    </lineage>
</organism>
<gene>
    <name evidence="1" type="ORF">SAMN05444487_11856</name>
</gene>
<dbReference type="RefSeq" id="WP_091742651.1">
    <property type="nucleotide sequence ID" value="NZ_FNNQ01000018.1"/>
</dbReference>
<evidence type="ECO:0000313" key="1">
    <source>
        <dbReference type="EMBL" id="SDX46116.1"/>
    </source>
</evidence>
<proteinExistence type="predicted"/>
<reference evidence="1 2" key="1">
    <citation type="submission" date="2016-10" db="EMBL/GenBank/DDBJ databases">
        <authorList>
            <person name="de Groot N.N."/>
        </authorList>
    </citation>
    <scope>NUCLEOTIDE SEQUENCE [LARGE SCALE GENOMIC DNA]</scope>
    <source>
        <strain evidence="1 2">DSM 45610</strain>
    </source>
</reference>
<keyword evidence="2" id="KW-1185">Reference proteome</keyword>
<name>A0A1H3BWB4_9BACL</name>
<evidence type="ECO:0000313" key="2">
    <source>
        <dbReference type="Proteomes" id="UP000198534"/>
    </source>
</evidence>
<sequence length="63" mass="7493">MKTDVRLDIELKMTEVSKDIPLDDIFDAEEVIKHLISENIFTWEELKAIELFMKKKKRLKGDN</sequence>
<dbReference type="AlphaFoldDB" id="A0A1H3BWB4"/>
<accession>A0A1H3BWB4</accession>
<dbReference type="Proteomes" id="UP000198534">
    <property type="component" value="Unassembled WGS sequence"/>
</dbReference>
<dbReference type="STRING" id="1048340.SAMN05444487_11856"/>
<dbReference type="EMBL" id="FNNQ01000018">
    <property type="protein sequence ID" value="SDX46116.1"/>
    <property type="molecule type" value="Genomic_DNA"/>
</dbReference>